<feature type="non-terminal residue" evidence="1">
    <location>
        <position position="1"/>
    </location>
</feature>
<accession>A0A0V1C6V2</accession>
<dbReference type="AlphaFoldDB" id="A0A0V1C6V2"/>
<gene>
    <name evidence="1" type="ORF">T03_15606</name>
</gene>
<feature type="non-terminal residue" evidence="1">
    <location>
        <position position="73"/>
    </location>
</feature>
<organism evidence="1 2">
    <name type="scientific">Trichinella britovi</name>
    <name type="common">Parasitic roundworm</name>
    <dbReference type="NCBI Taxonomy" id="45882"/>
    <lineage>
        <taxon>Eukaryota</taxon>
        <taxon>Metazoa</taxon>
        <taxon>Ecdysozoa</taxon>
        <taxon>Nematoda</taxon>
        <taxon>Enoplea</taxon>
        <taxon>Dorylaimia</taxon>
        <taxon>Trichinellida</taxon>
        <taxon>Trichinellidae</taxon>
        <taxon>Trichinella</taxon>
    </lineage>
</organism>
<name>A0A0V1C6V2_TRIBR</name>
<comment type="caution">
    <text evidence="1">The sequence shown here is derived from an EMBL/GenBank/DDBJ whole genome shotgun (WGS) entry which is preliminary data.</text>
</comment>
<dbReference type="EMBL" id="JYDI01000421">
    <property type="protein sequence ID" value="KRY45051.1"/>
    <property type="molecule type" value="Genomic_DNA"/>
</dbReference>
<sequence>LIPLVTEAMKIQTRNAKQAMPKSGLSGVIFAGRVSFCPRMRSIFVELLANAYRKTYFMLILLHRIFNATTMIK</sequence>
<keyword evidence="2" id="KW-1185">Reference proteome</keyword>
<proteinExistence type="predicted"/>
<protein>
    <submittedName>
        <fullName evidence="1">Uncharacterized protein</fullName>
    </submittedName>
</protein>
<dbReference type="Proteomes" id="UP000054653">
    <property type="component" value="Unassembled WGS sequence"/>
</dbReference>
<evidence type="ECO:0000313" key="2">
    <source>
        <dbReference type="Proteomes" id="UP000054653"/>
    </source>
</evidence>
<reference evidence="1 2" key="1">
    <citation type="submission" date="2015-01" db="EMBL/GenBank/DDBJ databases">
        <title>Evolution of Trichinella species and genotypes.</title>
        <authorList>
            <person name="Korhonen P.K."/>
            <person name="Edoardo P."/>
            <person name="Giuseppe L.R."/>
            <person name="Gasser R.B."/>
        </authorList>
    </citation>
    <scope>NUCLEOTIDE SEQUENCE [LARGE SCALE GENOMIC DNA]</scope>
    <source>
        <strain evidence="1">ISS120</strain>
    </source>
</reference>
<evidence type="ECO:0000313" key="1">
    <source>
        <dbReference type="EMBL" id="KRY45051.1"/>
    </source>
</evidence>